<evidence type="ECO:0000313" key="3">
    <source>
        <dbReference type="Proteomes" id="UP000007800"/>
    </source>
</evidence>
<feature type="compositionally biased region" description="Low complexity" evidence="1">
    <location>
        <begin position="468"/>
        <end position="479"/>
    </location>
</feature>
<feature type="compositionally biased region" description="Basic and acidic residues" evidence="1">
    <location>
        <begin position="864"/>
        <end position="875"/>
    </location>
</feature>
<feature type="compositionally biased region" description="Basic and acidic residues" evidence="1">
    <location>
        <begin position="333"/>
        <end position="347"/>
    </location>
</feature>
<feature type="compositionally biased region" description="Polar residues" evidence="1">
    <location>
        <begin position="414"/>
        <end position="425"/>
    </location>
</feature>
<dbReference type="EMBL" id="GG671811">
    <property type="protein sequence ID" value="EER18240.1"/>
    <property type="molecule type" value="Genomic_DNA"/>
</dbReference>
<dbReference type="GeneID" id="9048894"/>
<proteinExistence type="predicted"/>
<feature type="compositionally biased region" description="Low complexity" evidence="1">
    <location>
        <begin position="348"/>
        <end position="368"/>
    </location>
</feature>
<feature type="compositionally biased region" description="Low complexity" evidence="1">
    <location>
        <begin position="433"/>
        <end position="442"/>
    </location>
</feature>
<accession>C5KAR4</accession>
<protein>
    <submittedName>
        <fullName evidence="2">Uncharacterized protein</fullName>
    </submittedName>
</protein>
<feature type="compositionally biased region" description="Polar residues" evidence="1">
    <location>
        <begin position="833"/>
        <end position="850"/>
    </location>
</feature>
<feature type="region of interest" description="Disordered" evidence="1">
    <location>
        <begin position="256"/>
        <end position="546"/>
    </location>
</feature>
<evidence type="ECO:0000313" key="2">
    <source>
        <dbReference type="EMBL" id="EER18240.1"/>
    </source>
</evidence>
<feature type="compositionally biased region" description="Low complexity" evidence="1">
    <location>
        <begin position="261"/>
        <end position="270"/>
    </location>
</feature>
<feature type="region of interest" description="Disordered" evidence="1">
    <location>
        <begin position="1"/>
        <end position="60"/>
    </location>
</feature>
<evidence type="ECO:0000256" key="1">
    <source>
        <dbReference type="SAM" id="MobiDB-lite"/>
    </source>
</evidence>
<feature type="compositionally biased region" description="Basic residues" evidence="1">
    <location>
        <begin position="288"/>
        <end position="298"/>
    </location>
</feature>
<reference evidence="2 3" key="1">
    <citation type="submission" date="2008-07" db="EMBL/GenBank/DDBJ databases">
        <authorList>
            <person name="El-Sayed N."/>
            <person name="Caler E."/>
            <person name="Inman J."/>
            <person name="Amedeo P."/>
            <person name="Hass B."/>
            <person name="Wortman J."/>
        </authorList>
    </citation>
    <scope>NUCLEOTIDE SEQUENCE [LARGE SCALE GENOMIC DNA]</scope>
    <source>
        <strain evidence="3">ATCC 50983 / TXsc</strain>
    </source>
</reference>
<feature type="region of interest" description="Disordered" evidence="1">
    <location>
        <begin position="811"/>
        <end position="882"/>
    </location>
</feature>
<dbReference type="Proteomes" id="UP000007800">
    <property type="component" value="Unassembled WGS sequence"/>
</dbReference>
<dbReference type="InParanoid" id="C5KAR4"/>
<dbReference type="AlphaFoldDB" id="C5KAR4"/>
<gene>
    <name evidence="2" type="ORF">Pmar_PMAR005145</name>
</gene>
<feature type="compositionally biased region" description="Polar residues" evidence="1">
    <location>
        <begin position="29"/>
        <end position="49"/>
    </location>
</feature>
<name>C5KAR4_PERM5</name>
<sequence length="908" mass="97019">MPLPRYASKRSWETPTWQQQQPQGPVYNPSANVPTWATTNSSSNGQAWSQRGRYETRPIAGGDTDVGGFAGYVDAPMGLLAPLPFPPPTPDAGWPPPLSSVGVPLGKPLPPDYRPRNYRDLDNATTESNPTVAIARPISHPLEQAQQSPQRAVGVLTMLDANRGLIQSSTTGSTKVVFHVSQCSNSQQKQALSERLKHTAVAGKKLPVTFAVSQLPNGTCVAKSVSIIGANPDAVTRNPQTATQSGTPAEVLERARKVQEAAAAAARASAKTMHSVAKRSKGPSPKAKASRKRRKSHPKVGSVARPPPARVDNPSNAAKASGVASPRGSAPVKRSDALPKAKPELKKPQLPAQPLAPNDLANPNVPLPGSLGQIAIPSGFPPPPPPSSGRLPIPGPPLAQQPPKSGVAPEAKTPSKQQDEQSSTVVRDWRSKASAPSAAPASGEDFAYKRSAEHPLRLVSNPPKPKSPLKAPPKSSGAPKDVHSVAASRIVGKAKGTSPSSSSAPSKAAPPKLPIDSRMERSKASNNFHSHARSMSRTSTDSSAVSAISEVTPTGARTHEEIPEDDLDFVCDSDAFCHGEIIFKEGWLPSDPPAVTVTLLGSTCEDISRVIRRICAEKSCVSLDVVDVPIERGYSTRGSVLAIGTRHGVSVIGCDGPNSGRPRSDNEEWTVARTVLANHLFGRAASRSSTVPLVVDNSNGASRLCRFLGMHDLSREEALQCVDIVDAIKKMLVQSEKGGSALPPHADALMKEIRMFHDARSIPVTLSSLCKFFHRSSYRVQLGSTQQTTRAFDLGHTAFYTRRVFEQFNERFTGRSETRKRKRQPTKDDARVSSPNIGRNNSSPSQSVSRQHGGPVGTSGVSERVSKVQRTEGKGTRNGLSEGDRKLVKDAILSFIQRELHRSKNAWT</sequence>
<organism evidence="3">
    <name type="scientific">Perkinsus marinus (strain ATCC 50983 / TXsc)</name>
    <dbReference type="NCBI Taxonomy" id="423536"/>
    <lineage>
        <taxon>Eukaryota</taxon>
        <taxon>Sar</taxon>
        <taxon>Alveolata</taxon>
        <taxon>Perkinsozoa</taxon>
        <taxon>Perkinsea</taxon>
        <taxon>Perkinsida</taxon>
        <taxon>Perkinsidae</taxon>
        <taxon>Perkinsus</taxon>
    </lineage>
</organism>
<feature type="compositionally biased region" description="Pro residues" evidence="1">
    <location>
        <begin position="379"/>
        <end position="400"/>
    </location>
</feature>
<feature type="compositionally biased region" description="Polar residues" evidence="1">
    <location>
        <begin position="524"/>
        <end position="546"/>
    </location>
</feature>
<feature type="compositionally biased region" description="Basic and acidic residues" evidence="1">
    <location>
        <begin position="446"/>
        <end position="456"/>
    </location>
</feature>
<dbReference type="RefSeq" id="XP_002786444.1">
    <property type="nucleotide sequence ID" value="XM_002786398.1"/>
</dbReference>
<feature type="compositionally biased region" description="Low complexity" evidence="1">
    <location>
        <begin position="493"/>
        <end position="510"/>
    </location>
</feature>
<keyword evidence="3" id="KW-1185">Reference proteome</keyword>